<keyword evidence="2" id="KW-0472">Membrane</keyword>
<keyword evidence="6" id="KW-0808">Transferase</keyword>
<comment type="caution">
    <text evidence="6">The sequence shown here is derived from an EMBL/GenBank/DDBJ whole genome shotgun (WGS) entry which is preliminary data.</text>
</comment>
<keyword evidence="7" id="KW-1185">Reference proteome</keyword>
<sequence length="247" mass="26735">MNTLSVEPTMDPVIEPVIELRGVGKSFTLHQQQGLALHVLQGVDLCVAPGECVVLDGPSGQGKSTLLKLIYANYLASQGDIVLRTPGEPPLNLTRCEPRSLVHMRQHSVGYVSQFLRVIPRVGALDVVAEPLVEAGIAPEEARATACQWLQRLRIPEALWPLPPATFSGGEQQRVNIARNMIRQRPLLLLDEPTASLDAANTATVIELIREALAVGTAVIGIFHDREVGEAVATRHVDMAQFRGALA</sequence>
<dbReference type="GO" id="GO:0061693">
    <property type="term" value="F:alpha-D-ribose 1-methylphosphonate 5-triphosphate synthase activity"/>
    <property type="evidence" value="ECO:0007669"/>
    <property type="project" value="UniProtKB-EC"/>
</dbReference>
<dbReference type="EMBL" id="JAVDWU010000008">
    <property type="protein sequence ID" value="MDR7151604.1"/>
    <property type="molecule type" value="Genomic_DNA"/>
</dbReference>
<keyword evidence="3" id="KW-0547">Nucleotide-binding</keyword>
<evidence type="ECO:0000313" key="6">
    <source>
        <dbReference type="EMBL" id="MDR7151604.1"/>
    </source>
</evidence>
<reference evidence="6 7" key="1">
    <citation type="submission" date="2023-07" db="EMBL/GenBank/DDBJ databases">
        <title>Sorghum-associated microbial communities from plants grown in Nebraska, USA.</title>
        <authorList>
            <person name="Schachtman D."/>
        </authorList>
    </citation>
    <scope>NUCLEOTIDE SEQUENCE [LARGE SCALE GENOMIC DNA]</scope>
    <source>
        <strain evidence="6 7">4249</strain>
    </source>
</reference>
<dbReference type="PANTHER" id="PTHR42798:SF7">
    <property type="entry name" value="ALPHA-D-RIBOSE 1-METHYLPHOSPHONATE 5-TRIPHOSPHATE SYNTHASE SUBUNIT PHNL"/>
    <property type="match status" value="1"/>
</dbReference>
<dbReference type="SUPFAM" id="SSF52540">
    <property type="entry name" value="P-loop containing nucleoside triphosphate hydrolases"/>
    <property type="match status" value="1"/>
</dbReference>
<evidence type="ECO:0000256" key="3">
    <source>
        <dbReference type="ARBA" id="ARBA00022741"/>
    </source>
</evidence>
<dbReference type="PANTHER" id="PTHR42798">
    <property type="entry name" value="LIPOPROTEIN-RELEASING SYSTEM ATP-BINDING PROTEIN LOLD"/>
    <property type="match status" value="1"/>
</dbReference>
<organism evidence="6 7">
    <name type="scientific">Hydrogenophaga palleronii</name>
    <dbReference type="NCBI Taxonomy" id="65655"/>
    <lineage>
        <taxon>Bacteria</taxon>
        <taxon>Pseudomonadati</taxon>
        <taxon>Pseudomonadota</taxon>
        <taxon>Betaproteobacteria</taxon>
        <taxon>Burkholderiales</taxon>
        <taxon>Comamonadaceae</taxon>
        <taxon>Hydrogenophaga</taxon>
    </lineage>
</organism>
<dbReference type="InterPro" id="IPR027417">
    <property type="entry name" value="P-loop_NTPase"/>
</dbReference>
<dbReference type="SMART" id="SM00382">
    <property type="entry name" value="AAA"/>
    <property type="match status" value="1"/>
</dbReference>
<dbReference type="InterPro" id="IPR017871">
    <property type="entry name" value="ABC_transporter-like_CS"/>
</dbReference>
<accession>A0ABU1WQY8</accession>
<evidence type="ECO:0000256" key="4">
    <source>
        <dbReference type="ARBA" id="ARBA00022840"/>
    </source>
</evidence>
<comment type="similarity">
    <text evidence="1">Belongs to the ABC transporter superfamily.</text>
</comment>
<proteinExistence type="inferred from homology"/>
<keyword evidence="4" id="KW-0067">ATP-binding</keyword>
<dbReference type="PROSITE" id="PS50893">
    <property type="entry name" value="ABC_TRANSPORTER_2"/>
    <property type="match status" value="1"/>
</dbReference>
<dbReference type="InterPro" id="IPR003439">
    <property type="entry name" value="ABC_transporter-like_ATP-bd"/>
</dbReference>
<dbReference type="NCBIfam" id="TIGR02324">
    <property type="entry name" value="CP_lyasePhnL"/>
    <property type="match status" value="1"/>
</dbReference>
<feature type="domain" description="ABC transporter" evidence="5">
    <location>
        <begin position="18"/>
        <end position="247"/>
    </location>
</feature>
<gene>
    <name evidence="6" type="ORF">J2W49_003580</name>
</gene>
<dbReference type="InterPro" id="IPR003593">
    <property type="entry name" value="AAA+_ATPase"/>
</dbReference>
<dbReference type="RefSeq" id="WP_310319300.1">
    <property type="nucleotide sequence ID" value="NZ_JAVDWU010000008.1"/>
</dbReference>
<name>A0ABU1WQY8_9BURK</name>
<dbReference type="InterPro" id="IPR012701">
    <property type="entry name" value="CP_lyase_PhnL"/>
</dbReference>
<protein>
    <submittedName>
        <fullName evidence="6">Alpha-D-ribose 1-methylphosphonate 5-triphosphate synthase subunit PhnL</fullName>
        <ecNumber evidence="6">2.7.8.37</ecNumber>
    </submittedName>
</protein>
<evidence type="ECO:0000313" key="7">
    <source>
        <dbReference type="Proteomes" id="UP001265700"/>
    </source>
</evidence>
<dbReference type="Proteomes" id="UP001265700">
    <property type="component" value="Unassembled WGS sequence"/>
</dbReference>
<dbReference type="Pfam" id="PF00005">
    <property type="entry name" value="ABC_tran"/>
    <property type="match status" value="1"/>
</dbReference>
<dbReference type="PROSITE" id="PS00211">
    <property type="entry name" value="ABC_TRANSPORTER_1"/>
    <property type="match status" value="1"/>
</dbReference>
<evidence type="ECO:0000256" key="1">
    <source>
        <dbReference type="ARBA" id="ARBA00005417"/>
    </source>
</evidence>
<dbReference type="EC" id="2.7.8.37" evidence="6"/>
<evidence type="ECO:0000259" key="5">
    <source>
        <dbReference type="PROSITE" id="PS50893"/>
    </source>
</evidence>
<keyword evidence="2" id="KW-1003">Cell membrane</keyword>
<evidence type="ECO:0000256" key="2">
    <source>
        <dbReference type="ARBA" id="ARBA00022475"/>
    </source>
</evidence>
<dbReference type="Gene3D" id="3.40.50.300">
    <property type="entry name" value="P-loop containing nucleotide triphosphate hydrolases"/>
    <property type="match status" value="1"/>
</dbReference>